<dbReference type="Pfam" id="PF12697">
    <property type="entry name" value="Abhydrolase_6"/>
    <property type="match status" value="1"/>
</dbReference>
<evidence type="ECO:0000259" key="1">
    <source>
        <dbReference type="Pfam" id="PF12697"/>
    </source>
</evidence>
<sequence length="356" mass="40088">MSSLTKDTERILVDSSNPKLKSKELIGTPSNNIANKEKMATKDWEKGESSGFVSLQTGSRIFASVYGPDRSPGDPIVIIIPGVTCSITQWVVVRRQLQPTTRTLLYERPGFGASDESPEERTASNIALELDTLLKTMSIAPPYVVVCHSYGGIISREFVELLQKQDRGEDLAGLVFVDANQEKGTALWPDPNTSLFSEGLDMYNVMGITTDRALNDAEWRAMLDEESSEKHQHTSEREMEHYVESCALLGTKNQLDRSPPLLGNAPLSVLLGHPEIELRRIFEAGVQNGKGTPEQRREFFEKLDIYGDTNRKFQEENLRLSTKHRFVDVENHGHFINLTAPERIVEEVFWVLQNVR</sequence>
<organism evidence="2 3">
    <name type="scientific">Penicillium steckii</name>
    <dbReference type="NCBI Taxonomy" id="303698"/>
    <lineage>
        <taxon>Eukaryota</taxon>
        <taxon>Fungi</taxon>
        <taxon>Dikarya</taxon>
        <taxon>Ascomycota</taxon>
        <taxon>Pezizomycotina</taxon>
        <taxon>Eurotiomycetes</taxon>
        <taxon>Eurotiomycetidae</taxon>
        <taxon>Eurotiales</taxon>
        <taxon>Aspergillaceae</taxon>
        <taxon>Penicillium</taxon>
    </lineage>
</organism>
<keyword evidence="3" id="KW-1185">Reference proteome</keyword>
<dbReference type="InterPro" id="IPR000073">
    <property type="entry name" value="AB_hydrolase_1"/>
</dbReference>
<dbReference type="OrthoDB" id="294702at2759"/>
<comment type="caution">
    <text evidence="2">The sequence shown here is derived from an EMBL/GenBank/DDBJ whole genome shotgun (WGS) entry which is preliminary data.</text>
</comment>
<protein>
    <recommendedName>
        <fullName evidence="1">AB hydrolase-1 domain-containing protein</fullName>
    </recommendedName>
</protein>
<dbReference type="Gene3D" id="3.40.50.1820">
    <property type="entry name" value="alpha/beta hydrolase"/>
    <property type="match status" value="1"/>
</dbReference>
<dbReference type="InterPro" id="IPR029058">
    <property type="entry name" value="AB_hydrolase_fold"/>
</dbReference>
<dbReference type="Proteomes" id="UP000191285">
    <property type="component" value="Unassembled WGS sequence"/>
</dbReference>
<evidence type="ECO:0000313" key="2">
    <source>
        <dbReference type="EMBL" id="OQE16216.1"/>
    </source>
</evidence>
<reference evidence="3" key="1">
    <citation type="journal article" date="2017" name="Nat. Microbiol.">
        <title>Global analysis of biosynthetic gene clusters reveals vast potential of secondary metabolite production in Penicillium species.</title>
        <authorList>
            <person name="Nielsen J.C."/>
            <person name="Grijseels S."/>
            <person name="Prigent S."/>
            <person name="Ji B."/>
            <person name="Dainat J."/>
            <person name="Nielsen K.F."/>
            <person name="Frisvad J.C."/>
            <person name="Workman M."/>
            <person name="Nielsen J."/>
        </authorList>
    </citation>
    <scope>NUCLEOTIDE SEQUENCE [LARGE SCALE GENOMIC DNA]</scope>
    <source>
        <strain evidence="3">IBT 24891</strain>
    </source>
</reference>
<evidence type="ECO:0000313" key="3">
    <source>
        <dbReference type="Proteomes" id="UP000191285"/>
    </source>
</evidence>
<dbReference type="SUPFAM" id="SSF53474">
    <property type="entry name" value="alpha/beta-Hydrolases"/>
    <property type="match status" value="1"/>
</dbReference>
<dbReference type="AlphaFoldDB" id="A0A1V6SQD9"/>
<dbReference type="GO" id="GO:0017000">
    <property type="term" value="P:antibiotic biosynthetic process"/>
    <property type="evidence" value="ECO:0007669"/>
    <property type="project" value="UniProtKB-ARBA"/>
</dbReference>
<accession>A0A1V6SQD9</accession>
<feature type="domain" description="AB hydrolase-1" evidence="1">
    <location>
        <begin position="77"/>
        <end position="346"/>
    </location>
</feature>
<gene>
    <name evidence="2" type="ORF">PENSTE_c025G02298</name>
</gene>
<dbReference type="GO" id="GO:0072330">
    <property type="term" value="P:monocarboxylic acid biosynthetic process"/>
    <property type="evidence" value="ECO:0007669"/>
    <property type="project" value="UniProtKB-ARBA"/>
</dbReference>
<dbReference type="EMBL" id="MLKD01000025">
    <property type="protein sequence ID" value="OQE16216.1"/>
    <property type="molecule type" value="Genomic_DNA"/>
</dbReference>
<proteinExistence type="predicted"/>
<name>A0A1V6SQD9_9EURO</name>
<dbReference type="STRING" id="303698.A0A1V6SQD9"/>